<dbReference type="EMBL" id="LK052953">
    <property type="protein sequence ID" value="CDR48488.1"/>
    <property type="molecule type" value="Genomic_DNA"/>
</dbReference>
<keyword evidence="3" id="KW-0436">Ligase</keyword>
<feature type="domain" description="Carrier" evidence="6">
    <location>
        <begin position="1448"/>
        <end position="1524"/>
    </location>
</feature>
<gene>
    <name evidence="7" type="ORF">RHTO0S_18e01178g</name>
</gene>
<protein>
    <submittedName>
        <fullName evidence="7">RHTO0S18e01178g1_1</fullName>
    </submittedName>
</protein>
<dbReference type="InterPro" id="IPR042099">
    <property type="entry name" value="ANL_N_sf"/>
</dbReference>
<evidence type="ECO:0000256" key="2">
    <source>
        <dbReference type="ARBA" id="ARBA00022553"/>
    </source>
</evidence>
<dbReference type="InterPro" id="IPR006162">
    <property type="entry name" value="Ppantetheine_attach_site"/>
</dbReference>
<dbReference type="OrthoDB" id="416786at2759"/>
<dbReference type="Pfam" id="PF00668">
    <property type="entry name" value="Condensation"/>
    <property type="match status" value="1"/>
</dbReference>
<dbReference type="PROSITE" id="PS00012">
    <property type="entry name" value="PHOSPHOPANTETHEINE"/>
    <property type="match status" value="1"/>
</dbReference>
<dbReference type="Pfam" id="PF00550">
    <property type="entry name" value="PP-binding"/>
    <property type="match status" value="2"/>
</dbReference>
<dbReference type="InterPro" id="IPR036736">
    <property type="entry name" value="ACP-like_sf"/>
</dbReference>
<dbReference type="Pfam" id="PF00501">
    <property type="entry name" value="AMP-binding"/>
    <property type="match status" value="1"/>
</dbReference>
<feature type="compositionally biased region" description="Polar residues" evidence="5">
    <location>
        <begin position="1427"/>
        <end position="1443"/>
    </location>
</feature>
<evidence type="ECO:0000256" key="3">
    <source>
        <dbReference type="ARBA" id="ARBA00022598"/>
    </source>
</evidence>
<dbReference type="Gene3D" id="3.30.300.30">
    <property type="match status" value="1"/>
</dbReference>
<dbReference type="GO" id="GO:0005737">
    <property type="term" value="C:cytoplasm"/>
    <property type="evidence" value="ECO:0007669"/>
    <property type="project" value="TreeGrafter"/>
</dbReference>
<evidence type="ECO:0000256" key="5">
    <source>
        <dbReference type="SAM" id="MobiDB-lite"/>
    </source>
</evidence>
<dbReference type="InterPro" id="IPR045851">
    <property type="entry name" value="AMP-bd_C_sf"/>
</dbReference>
<evidence type="ECO:0000256" key="1">
    <source>
        <dbReference type="ARBA" id="ARBA00022450"/>
    </source>
</evidence>
<evidence type="ECO:0000259" key="6">
    <source>
        <dbReference type="PROSITE" id="PS50075"/>
    </source>
</evidence>
<dbReference type="GO" id="GO:0044550">
    <property type="term" value="P:secondary metabolite biosynthetic process"/>
    <property type="evidence" value="ECO:0007669"/>
    <property type="project" value="TreeGrafter"/>
</dbReference>
<dbReference type="PANTHER" id="PTHR45527">
    <property type="entry name" value="NONRIBOSOMAL PEPTIDE SYNTHETASE"/>
    <property type="match status" value="1"/>
</dbReference>
<dbReference type="SMART" id="SM00823">
    <property type="entry name" value="PKS_PP"/>
    <property type="match status" value="1"/>
</dbReference>
<feature type="region of interest" description="Disordered" evidence="5">
    <location>
        <begin position="1418"/>
        <end position="1444"/>
    </location>
</feature>
<dbReference type="InterPro" id="IPR001242">
    <property type="entry name" value="Condensation_dom"/>
</dbReference>
<dbReference type="Gene3D" id="1.10.1200.10">
    <property type="entry name" value="ACP-like"/>
    <property type="match status" value="2"/>
</dbReference>
<dbReference type="GO" id="GO:0031177">
    <property type="term" value="F:phosphopantetheine binding"/>
    <property type="evidence" value="ECO:0007669"/>
    <property type="project" value="InterPro"/>
</dbReference>
<dbReference type="InterPro" id="IPR023213">
    <property type="entry name" value="CAT-like_dom_sf"/>
</dbReference>
<dbReference type="PANTHER" id="PTHR45527:SF1">
    <property type="entry name" value="FATTY ACID SYNTHASE"/>
    <property type="match status" value="1"/>
</dbReference>
<accession>A0A061BGH7</accession>
<evidence type="ECO:0000256" key="4">
    <source>
        <dbReference type="ARBA" id="ARBA00023268"/>
    </source>
</evidence>
<feature type="region of interest" description="Disordered" evidence="5">
    <location>
        <begin position="744"/>
        <end position="764"/>
    </location>
</feature>
<organism evidence="7">
    <name type="scientific">Rhodotorula toruloides</name>
    <name type="common">Yeast</name>
    <name type="synonym">Rhodosporidium toruloides</name>
    <dbReference type="NCBI Taxonomy" id="5286"/>
    <lineage>
        <taxon>Eukaryota</taxon>
        <taxon>Fungi</taxon>
        <taxon>Dikarya</taxon>
        <taxon>Basidiomycota</taxon>
        <taxon>Pucciniomycotina</taxon>
        <taxon>Microbotryomycetes</taxon>
        <taxon>Sporidiobolales</taxon>
        <taxon>Sporidiobolaceae</taxon>
        <taxon>Rhodotorula</taxon>
    </lineage>
</organism>
<dbReference type="SUPFAM" id="SSF47336">
    <property type="entry name" value="ACP-like"/>
    <property type="match status" value="2"/>
</dbReference>
<name>A0A061BGH7_RHOTO</name>
<feature type="domain" description="Carrier" evidence="6">
    <location>
        <begin position="856"/>
        <end position="934"/>
    </location>
</feature>
<dbReference type="InterPro" id="IPR020806">
    <property type="entry name" value="PKS_PP-bd"/>
</dbReference>
<keyword evidence="1" id="KW-0596">Phosphopantetheine</keyword>
<dbReference type="InterPro" id="IPR009081">
    <property type="entry name" value="PP-bd_ACP"/>
</dbReference>
<dbReference type="SUPFAM" id="SSF56801">
    <property type="entry name" value="Acetyl-CoA synthetase-like"/>
    <property type="match status" value="1"/>
</dbReference>
<dbReference type="GO" id="GO:0043041">
    <property type="term" value="P:amino acid activation for nonribosomal peptide biosynthetic process"/>
    <property type="evidence" value="ECO:0007669"/>
    <property type="project" value="TreeGrafter"/>
</dbReference>
<dbReference type="GO" id="GO:0016874">
    <property type="term" value="F:ligase activity"/>
    <property type="evidence" value="ECO:0007669"/>
    <property type="project" value="UniProtKB-KW"/>
</dbReference>
<dbReference type="SUPFAM" id="SSF52777">
    <property type="entry name" value="CoA-dependent acyltransferases"/>
    <property type="match status" value="2"/>
</dbReference>
<dbReference type="Gene3D" id="3.30.559.30">
    <property type="entry name" value="Nonribosomal peptide synthetase, condensation domain"/>
    <property type="match status" value="1"/>
</dbReference>
<dbReference type="InterPro" id="IPR000873">
    <property type="entry name" value="AMP-dep_synth/lig_dom"/>
</dbReference>
<dbReference type="PROSITE" id="PS00455">
    <property type="entry name" value="AMP_BINDING"/>
    <property type="match status" value="1"/>
</dbReference>
<dbReference type="Gene3D" id="3.40.50.12780">
    <property type="entry name" value="N-terminal domain of ligase-like"/>
    <property type="match status" value="1"/>
</dbReference>
<dbReference type="Gene3D" id="3.30.559.10">
    <property type="entry name" value="Chloramphenicol acetyltransferase-like domain"/>
    <property type="match status" value="1"/>
</dbReference>
<sequence length="1525" mass="166270">MPPPDYPRLPTHYRFDPASPSLRSISIPFPDSPRDGGLRQALRVAAGLALAAHAGEERYEFGVEGGKVVEGEVNRDQTVGWMLERVEETTPKKQDEDGVRLTLELREGGVGADDQGAAATPLHLVVDVSASTNPSATLSFDSSLIPELEARWLLSHILTGTRAILQASRSTRISAISLAPSDELATLEQYCTCPTTIHEPEAYPPSAKTLPDFFLHAAEQFPDDPALHFISDVTSPRHDSLVLSFSQLAYLARFLASHILLSLDDASARSKLDGQHVLPVVVDKSPAMIISLLAASLVGFGYLALEPSFPEGRKRGICEELAEKGMLASTAVVQSADEEKDRWESWTHEEGKKAFSSVIDPQAVLAPLLDFLATCSSTSTTDLVSRFPIPDLSGVGGLPTLKEDGLAYVIYTSGTTGKPKGIMVEHRNVAAFLRNYRGVFGRARGERVLQFPSYSFDVSVMNIWDTLAHGSTICITTPASLFSSLADTILTLDCTLVDLTPTIAALLFEHEEAQPRKGESIADAWRRAGFRIKQVNTGGEKVDKSVREKWRERGVRVCIDYGPETTVGVISNQSLAPSPPAPFSLPIGKPTGNTRVHILPSHSPDALAPLPLGCIGEICVLGPQVTRGYVRQELNRGVFIGLNGNEGIGEKGERLYRTGDLGRWVVADWEEEGEKEGWIECLGRKDGQVKVNGLRIEVGEIEENLSSRADPAIVRGIVDKVDAPGIGTALVAFLELSPSFVSDGTASPATQRERHHSHSAGSVSVLPLSTSPRFSTLCESLKSRLGEKLPTYMVPRYWLAVNRIPTQGMGKADRKTLRGLAEDWDWQGAARNRRANGANGDAQADGPEEARHYTRLPHFDAARRAWAKVLRLKDDPVGANIADEDAFMKLGGDSIRFMKLVSVMRSEGYPGVAFRDLVEAATLADCATVLERKGGAGAKTNGRLFRHAYRPFSLVPEDQKEALFAELESASLPLSRISDVYPTAPAQDALLAPSFDSPCGHYYAQAVYAVGVSEIELPLERLQHGIDELVRRHDVLRGVFFVSDTLGRTMSLVLKPEDEEVKQRSRIEEIQVGDAKELDAVVSSWLRQDRQAHSFEWGRLSLSFALFSLPDGTRKLAWSMHHAMSDGWTLELLTLDLRNLCFDIPVPDRPSFGAVASWWLSETTPPQDTIDFWRSYLDGAKPLGWPSQDPLHGEILATTGAAIQHWSGELDALSQRSGITPAIASRLAILVALHHHTGSSDVNVGIVRSGRDIDVVDADEIIGPCVSVLPSRIRFDPNSSLLSLAKTEAEADRRARIHQHVTLSQLARFCDLPGRADLFDILVTFQSLAERDPAVETAAPWPVRQPPERIHMPTNYTLSFEITPDMHNKDKLELACFFDERIIEKSEVDNVLKSVASVLDYLTTAPCTKLGQVKLGEGVAPPRPLSKQANGSTGPPSGVNGSTRALDPALLATVQRLAKEWASVLRVPEADIGPHDSFASFGGDSIATMRLAVRLSKAGMAIPTQALAKLPTLADQADWLTREET</sequence>
<dbReference type="InterPro" id="IPR020845">
    <property type="entry name" value="AMP-binding_CS"/>
</dbReference>
<keyword evidence="2" id="KW-0597">Phosphoprotein</keyword>
<keyword evidence="4" id="KW-0511">Multifunctional enzyme</keyword>
<proteinExistence type="predicted"/>
<reference evidence="7" key="1">
    <citation type="journal article" date="2014" name="Genome Announc.">
        <title>Draft genome sequence of Rhodosporidium toruloides CECT1137, an oleaginous yeast of biotechnological interest.</title>
        <authorList>
            <person name="Morin N."/>
            <person name="Calcas X."/>
            <person name="Devillers H."/>
            <person name="Durrens P."/>
            <person name="Sherman D.J."/>
            <person name="Nicaud J.-M."/>
            <person name="Neuveglise C."/>
        </authorList>
    </citation>
    <scope>NUCLEOTIDE SEQUENCE</scope>
    <source>
        <strain evidence="7">CECT1137</strain>
    </source>
</reference>
<dbReference type="PROSITE" id="PS50075">
    <property type="entry name" value="CARRIER"/>
    <property type="match status" value="2"/>
</dbReference>
<evidence type="ECO:0000313" key="7">
    <source>
        <dbReference type="EMBL" id="CDR48488.1"/>
    </source>
</evidence>